<dbReference type="AlphaFoldDB" id="E6QVT8"/>
<accession>E6QVT8</accession>
<gene>
    <name evidence="1" type="ORF">CARN7_2184</name>
</gene>
<reference evidence="1" key="1">
    <citation type="submission" date="2009-10" db="EMBL/GenBank/DDBJ databases">
        <title>Diversity of trophic interactions inside an arsenic-rich microbial ecosystem.</title>
        <authorList>
            <person name="Bertin P.N."/>
            <person name="Heinrich-Salmeron A."/>
            <person name="Pelletier E."/>
            <person name="Goulhen-Chollet F."/>
            <person name="Arsene-Ploetze F."/>
            <person name="Gallien S."/>
            <person name="Calteau A."/>
            <person name="Vallenet D."/>
            <person name="Casiot C."/>
            <person name="Chane-Woon-Ming B."/>
            <person name="Giloteaux L."/>
            <person name="Barakat M."/>
            <person name="Bonnefoy V."/>
            <person name="Bruneel O."/>
            <person name="Chandler M."/>
            <person name="Cleiss J."/>
            <person name="Duran R."/>
            <person name="Elbaz-Poulichet F."/>
            <person name="Fonknechten N."/>
            <person name="Lauga B."/>
            <person name="Mornico D."/>
            <person name="Ortet P."/>
            <person name="Schaeffer C."/>
            <person name="Siguier P."/>
            <person name="Alexander Thil Smith A."/>
            <person name="Van Dorsselaer A."/>
            <person name="Weissenbach J."/>
            <person name="Medigue C."/>
            <person name="Le Paslier D."/>
        </authorList>
    </citation>
    <scope>NUCLEOTIDE SEQUENCE</scope>
</reference>
<protein>
    <submittedName>
        <fullName evidence="1">Uncharacterized protein</fullName>
    </submittedName>
</protein>
<evidence type="ECO:0000313" key="1">
    <source>
        <dbReference type="EMBL" id="CBI11361.1"/>
    </source>
</evidence>
<dbReference type="EMBL" id="CABR01000137">
    <property type="protein sequence ID" value="CBI11361.1"/>
    <property type="molecule type" value="Genomic_DNA"/>
</dbReference>
<sequence length="215" mass="23557">MSQGFAANGTVDVAHLDVNQRECFVNDLYSILAVEDVTVDTQNHVVQFSAYGEVCAGDNIAADLHELAKNNAVNFMARIDENDEGYEVHFFGDDAEAIQALKVEYAVNTAADAFQFIGVEQKWLRPALQRLAEGKALRAVLCEDSGTHLWLDADVPVDLLLLDLDLEGAPAGNIITGLDEETRLYATSMGTDAEKGPNLDNVKRFFERFSACLNV</sequence>
<name>E6QVT8_9ZZZZ</name>
<proteinExistence type="predicted"/>
<organism evidence="1">
    <name type="scientific">mine drainage metagenome</name>
    <dbReference type="NCBI Taxonomy" id="410659"/>
    <lineage>
        <taxon>unclassified sequences</taxon>
        <taxon>metagenomes</taxon>
        <taxon>ecological metagenomes</taxon>
    </lineage>
</organism>
<comment type="caution">
    <text evidence="1">The sequence shown here is derived from an EMBL/GenBank/DDBJ whole genome shotgun (WGS) entry which is preliminary data.</text>
</comment>